<evidence type="ECO:0000313" key="2">
    <source>
        <dbReference type="Proteomes" id="UP000681594"/>
    </source>
</evidence>
<sequence length="112" mass="12356">MQAIRLAGQWAVSLGAPGVPVLIADQGQPLAPRWAYELLDALRGGADLVRRRRGLWRRLLLGPVPPLALSGRAQWAMEHWYSGGLERRGAAWTEWDSPWRRPADAGLRAVAA</sequence>
<proteinExistence type="predicted"/>
<organism evidence="1 2">
    <name type="scientific">Pararoseomonas baculiformis</name>
    <dbReference type="NCBI Taxonomy" id="2820812"/>
    <lineage>
        <taxon>Bacteria</taxon>
        <taxon>Pseudomonadati</taxon>
        <taxon>Pseudomonadota</taxon>
        <taxon>Alphaproteobacteria</taxon>
        <taxon>Acetobacterales</taxon>
        <taxon>Acetobacteraceae</taxon>
        <taxon>Pararoseomonas</taxon>
    </lineage>
</organism>
<gene>
    <name evidence="1" type="ORF">J8J14_21875</name>
</gene>
<comment type="caution">
    <text evidence="1">The sequence shown here is derived from an EMBL/GenBank/DDBJ whole genome shotgun (WGS) entry which is preliminary data.</text>
</comment>
<dbReference type="RefSeq" id="WP_209381681.1">
    <property type="nucleotide sequence ID" value="NZ_JAGIZB010000035.1"/>
</dbReference>
<name>A0ABS4AK49_9PROT</name>
<evidence type="ECO:0000313" key="1">
    <source>
        <dbReference type="EMBL" id="MBP0447412.1"/>
    </source>
</evidence>
<dbReference type="Proteomes" id="UP000681594">
    <property type="component" value="Unassembled WGS sequence"/>
</dbReference>
<protein>
    <submittedName>
        <fullName evidence="1">Uncharacterized protein</fullName>
    </submittedName>
</protein>
<keyword evidence="2" id="KW-1185">Reference proteome</keyword>
<accession>A0ABS4AK49</accession>
<reference evidence="1 2" key="1">
    <citation type="submission" date="2021-03" db="EMBL/GenBank/DDBJ databases">
        <authorList>
            <person name="So Y."/>
        </authorList>
    </citation>
    <scope>NUCLEOTIDE SEQUENCE [LARGE SCALE GENOMIC DNA]</scope>
    <source>
        <strain evidence="1 2">SSH11</strain>
    </source>
</reference>
<dbReference type="EMBL" id="JAGIZB010000035">
    <property type="protein sequence ID" value="MBP0447412.1"/>
    <property type="molecule type" value="Genomic_DNA"/>
</dbReference>